<name>A0A1J1J9U6_9DIPT</name>
<evidence type="ECO:0000313" key="1">
    <source>
        <dbReference type="EMBL" id="CRL07793.1"/>
    </source>
</evidence>
<evidence type="ECO:0000313" key="2">
    <source>
        <dbReference type="Proteomes" id="UP000183832"/>
    </source>
</evidence>
<dbReference type="Proteomes" id="UP000183832">
    <property type="component" value="Unassembled WGS sequence"/>
</dbReference>
<reference evidence="1 2" key="1">
    <citation type="submission" date="2015-04" db="EMBL/GenBank/DDBJ databases">
        <authorList>
            <person name="Syromyatnikov M.Y."/>
            <person name="Popov V.N."/>
        </authorList>
    </citation>
    <scope>NUCLEOTIDE SEQUENCE [LARGE SCALE GENOMIC DNA]</scope>
</reference>
<accession>A0A1J1J9U6</accession>
<protein>
    <submittedName>
        <fullName evidence="1">CLUMA_CG020747, isoform A</fullName>
    </submittedName>
</protein>
<sequence>MLKIEFQYRRRGFFLPFAIYKNPTRNEILSYSLAELYLEMSSNNNNRKRQRQSETIFYCSVSTLFRIYEKQALKIEY</sequence>
<proteinExistence type="predicted"/>
<keyword evidence="2" id="KW-1185">Reference proteome</keyword>
<dbReference type="AlphaFoldDB" id="A0A1J1J9U6"/>
<dbReference type="EMBL" id="CVRI01000073">
    <property type="protein sequence ID" value="CRL07793.1"/>
    <property type="molecule type" value="Genomic_DNA"/>
</dbReference>
<gene>
    <name evidence="1" type="ORF">CLUMA_CG020747</name>
</gene>
<organism evidence="1 2">
    <name type="scientific">Clunio marinus</name>
    <dbReference type="NCBI Taxonomy" id="568069"/>
    <lineage>
        <taxon>Eukaryota</taxon>
        <taxon>Metazoa</taxon>
        <taxon>Ecdysozoa</taxon>
        <taxon>Arthropoda</taxon>
        <taxon>Hexapoda</taxon>
        <taxon>Insecta</taxon>
        <taxon>Pterygota</taxon>
        <taxon>Neoptera</taxon>
        <taxon>Endopterygota</taxon>
        <taxon>Diptera</taxon>
        <taxon>Nematocera</taxon>
        <taxon>Chironomoidea</taxon>
        <taxon>Chironomidae</taxon>
        <taxon>Clunio</taxon>
    </lineage>
</organism>